<gene>
    <name evidence="1" type="ORF">Bca52824_017810</name>
</gene>
<feature type="non-terminal residue" evidence="1">
    <location>
        <position position="1"/>
    </location>
</feature>
<sequence length="112" mass="12802">CTVYDKVCSLIIDGGSCTNVTSESLVEKLALKTGKHPRPYLLQWLNEDGELKVTEQVMVPITIGRYQDEIVCDVLPMDSSHILLGRPWQYDKKAIHDGYTNRHSFTHRDKKI</sequence>
<evidence type="ECO:0000313" key="1">
    <source>
        <dbReference type="EMBL" id="KAG2314688.1"/>
    </source>
</evidence>
<dbReference type="AlphaFoldDB" id="A0A8X7VMS3"/>
<evidence type="ECO:0000313" key="2">
    <source>
        <dbReference type="Proteomes" id="UP000886595"/>
    </source>
</evidence>
<dbReference type="EMBL" id="JAAMPC010000004">
    <property type="protein sequence ID" value="KAG2314688.1"/>
    <property type="molecule type" value="Genomic_DNA"/>
</dbReference>
<comment type="caution">
    <text evidence="1">The sequence shown here is derived from an EMBL/GenBank/DDBJ whole genome shotgun (WGS) entry which is preliminary data.</text>
</comment>
<dbReference type="Gene3D" id="2.40.70.10">
    <property type="entry name" value="Acid Proteases"/>
    <property type="match status" value="1"/>
</dbReference>
<dbReference type="OrthoDB" id="1701970at2759"/>
<proteinExistence type="predicted"/>
<reference evidence="1 2" key="1">
    <citation type="submission" date="2020-02" db="EMBL/GenBank/DDBJ databases">
        <authorList>
            <person name="Ma Q."/>
            <person name="Huang Y."/>
            <person name="Song X."/>
            <person name="Pei D."/>
        </authorList>
    </citation>
    <scope>NUCLEOTIDE SEQUENCE [LARGE SCALE GENOMIC DNA]</scope>
    <source>
        <strain evidence="1">Sxm20200214</strain>
        <tissue evidence="1">Leaf</tissue>
    </source>
</reference>
<accession>A0A8X7VMS3</accession>
<dbReference type="PANTHER" id="PTHR35046:SF9">
    <property type="entry name" value="RNA-DIRECTED DNA POLYMERASE"/>
    <property type="match status" value="1"/>
</dbReference>
<protein>
    <submittedName>
        <fullName evidence="1">Uncharacterized protein</fullName>
    </submittedName>
</protein>
<dbReference type="CDD" id="cd00303">
    <property type="entry name" value="retropepsin_like"/>
    <property type="match status" value="1"/>
</dbReference>
<organism evidence="1 2">
    <name type="scientific">Brassica carinata</name>
    <name type="common">Ethiopian mustard</name>
    <name type="synonym">Abyssinian cabbage</name>
    <dbReference type="NCBI Taxonomy" id="52824"/>
    <lineage>
        <taxon>Eukaryota</taxon>
        <taxon>Viridiplantae</taxon>
        <taxon>Streptophyta</taxon>
        <taxon>Embryophyta</taxon>
        <taxon>Tracheophyta</taxon>
        <taxon>Spermatophyta</taxon>
        <taxon>Magnoliopsida</taxon>
        <taxon>eudicotyledons</taxon>
        <taxon>Gunneridae</taxon>
        <taxon>Pentapetalae</taxon>
        <taxon>rosids</taxon>
        <taxon>malvids</taxon>
        <taxon>Brassicales</taxon>
        <taxon>Brassicaceae</taxon>
        <taxon>Brassiceae</taxon>
        <taxon>Brassica</taxon>
    </lineage>
</organism>
<dbReference type="Proteomes" id="UP000886595">
    <property type="component" value="Unassembled WGS sequence"/>
</dbReference>
<dbReference type="PANTHER" id="PTHR35046">
    <property type="entry name" value="ZINC KNUCKLE (CCHC-TYPE) FAMILY PROTEIN"/>
    <property type="match status" value="1"/>
</dbReference>
<feature type="non-terminal residue" evidence="1">
    <location>
        <position position="112"/>
    </location>
</feature>
<name>A0A8X7VMS3_BRACI</name>
<dbReference type="InterPro" id="IPR021109">
    <property type="entry name" value="Peptidase_aspartic_dom_sf"/>
</dbReference>
<keyword evidence="2" id="KW-1185">Reference proteome</keyword>